<dbReference type="STRING" id="1257118.L8HGN2"/>
<evidence type="ECO:0000256" key="3">
    <source>
        <dbReference type="ARBA" id="ARBA00022741"/>
    </source>
</evidence>
<dbReference type="PRINTS" id="PR00473">
    <property type="entry name" value="GALCTOKINASE"/>
</dbReference>
<sequence length="483" mass="52848">MNSAAIPLPPVFHTVDEMYPLEGEDLKEIQSRYTNLTQQFEKIYGSAPAYFARAPGRVNLIGEHVDYSGYGVLPMALDRQDTIMAVRVVEGNVQEDTINLHNVSDRFPTRALTASSSIDVAHDWSRYVLAAYRGLEQAKDLVGDDGRGGEEKQTPPQTINILTHGTVPIGSGLSSSSALVCASSLALAQANKQRLSKTQMADLACKAERFIGMESGGMDQAISFLGEKGKAKRIDFDPLRASDVMIPEGGVEANKYATLGSGYNMRVVECRLAAVLLGKALGIEDWVQIRRLIDVQKLHKPQPSLEDLAGFVKQHLHEEAYSLNELAELTGFDVDRVRKDYLGRIVVEDVNQKVFHLCQRSLHVYTESKRVEDFQAICQTKAASAEEASSQLEVLGKLMNESHFSCRDLFACSCSELDQLTALCREAGAVGSRLTGAGWGGWTISLVPTHKVDAFCTKVKETFPELLVTKPGTGAAVYVPIAH</sequence>
<dbReference type="Gene3D" id="3.30.230.10">
    <property type="match status" value="1"/>
</dbReference>
<accession>L8HGN2</accession>
<dbReference type="GO" id="GO:0004335">
    <property type="term" value="F:galactokinase activity"/>
    <property type="evidence" value="ECO:0007669"/>
    <property type="project" value="InterPro"/>
</dbReference>
<feature type="domain" description="Galactokinase N-terminal" evidence="8">
    <location>
        <begin position="38"/>
        <end position="87"/>
    </location>
</feature>
<dbReference type="SUPFAM" id="SSF55060">
    <property type="entry name" value="GHMP Kinase, C-terminal domain"/>
    <property type="match status" value="1"/>
</dbReference>
<dbReference type="Proteomes" id="UP000011083">
    <property type="component" value="Unassembled WGS sequence"/>
</dbReference>
<dbReference type="InterPro" id="IPR019539">
    <property type="entry name" value="GalKase_N"/>
</dbReference>
<keyword evidence="5" id="KW-0067">ATP-binding</keyword>
<evidence type="ECO:0000256" key="2">
    <source>
        <dbReference type="ARBA" id="ARBA00022679"/>
    </source>
</evidence>
<dbReference type="GO" id="GO:0005524">
    <property type="term" value="F:ATP binding"/>
    <property type="evidence" value="ECO:0007669"/>
    <property type="project" value="UniProtKB-KW"/>
</dbReference>
<dbReference type="OMA" id="GFHDTYF"/>
<dbReference type="Pfam" id="PF08544">
    <property type="entry name" value="GHMP_kinases_C"/>
    <property type="match status" value="1"/>
</dbReference>
<keyword evidence="4 9" id="KW-0418">Kinase</keyword>
<evidence type="ECO:0000313" key="9">
    <source>
        <dbReference type="EMBL" id="ELR23878.1"/>
    </source>
</evidence>
<feature type="domain" description="GHMP kinase C-terminal" evidence="7">
    <location>
        <begin position="390"/>
        <end position="464"/>
    </location>
</feature>
<keyword evidence="3" id="KW-0547">Nucleotide-binding</keyword>
<dbReference type="Gene3D" id="3.30.70.3170">
    <property type="match status" value="1"/>
</dbReference>
<dbReference type="InterPro" id="IPR006206">
    <property type="entry name" value="Mevalonate/galactokinase"/>
</dbReference>
<dbReference type="PROSITE" id="PS00106">
    <property type="entry name" value="GALACTOKINASE"/>
    <property type="match status" value="1"/>
</dbReference>
<dbReference type="Pfam" id="PF10509">
    <property type="entry name" value="GalKase_gal_bdg"/>
    <property type="match status" value="1"/>
</dbReference>
<dbReference type="InterPro" id="IPR036554">
    <property type="entry name" value="GHMP_kinase_C_sf"/>
</dbReference>
<evidence type="ECO:0000259" key="6">
    <source>
        <dbReference type="Pfam" id="PF00288"/>
    </source>
</evidence>
<dbReference type="InterPro" id="IPR000705">
    <property type="entry name" value="Galactokinase"/>
</dbReference>
<dbReference type="PIRSF" id="PIRSF000530">
    <property type="entry name" value="Galactokinase"/>
    <property type="match status" value="1"/>
</dbReference>
<dbReference type="RefSeq" id="XP_004353406.1">
    <property type="nucleotide sequence ID" value="XM_004353354.1"/>
</dbReference>
<dbReference type="KEGG" id="acan:ACA1_074450"/>
<evidence type="ECO:0000259" key="7">
    <source>
        <dbReference type="Pfam" id="PF08544"/>
    </source>
</evidence>
<dbReference type="GO" id="GO:0006012">
    <property type="term" value="P:galactose metabolic process"/>
    <property type="evidence" value="ECO:0007669"/>
    <property type="project" value="InterPro"/>
</dbReference>
<dbReference type="AlphaFoldDB" id="L8HGN2"/>
<dbReference type="InterPro" id="IPR006203">
    <property type="entry name" value="GHMP_knse_ATP-bd_CS"/>
</dbReference>
<keyword evidence="2" id="KW-0808">Transferase</keyword>
<dbReference type="Gene3D" id="1.20.1440.340">
    <property type="match status" value="1"/>
</dbReference>
<dbReference type="GO" id="GO:0005829">
    <property type="term" value="C:cytosol"/>
    <property type="evidence" value="ECO:0007669"/>
    <property type="project" value="TreeGrafter"/>
</dbReference>
<evidence type="ECO:0000256" key="5">
    <source>
        <dbReference type="ARBA" id="ARBA00022840"/>
    </source>
</evidence>
<dbReference type="GeneID" id="14924895"/>
<evidence type="ECO:0000313" key="10">
    <source>
        <dbReference type="Proteomes" id="UP000011083"/>
    </source>
</evidence>
<organism evidence="9 10">
    <name type="scientific">Acanthamoeba castellanii (strain ATCC 30010 / Neff)</name>
    <dbReference type="NCBI Taxonomy" id="1257118"/>
    <lineage>
        <taxon>Eukaryota</taxon>
        <taxon>Amoebozoa</taxon>
        <taxon>Discosea</taxon>
        <taxon>Longamoebia</taxon>
        <taxon>Centramoebida</taxon>
        <taxon>Acanthamoebidae</taxon>
        <taxon>Acanthamoeba</taxon>
    </lineage>
</organism>
<evidence type="ECO:0000256" key="4">
    <source>
        <dbReference type="ARBA" id="ARBA00022777"/>
    </source>
</evidence>
<dbReference type="EMBL" id="KB007842">
    <property type="protein sequence ID" value="ELR23878.1"/>
    <property type="molecule type" value="Genomic_DNA"/>
</dbReference>
<dbReference type="InterPro" id="IPR020568">
    <property type="entry name" value="Ribosomal_Su5_D2-typ_SF"/>
</dbReference>
<dbReference type="PRINTS" id="PR00959">
    <property type="entry name" value="MEVGALKINASE"/>
</dbReference>
<dbReference type="PANTHER" id="PTHR10457">
    <property type="entry name" value="MEVALONATE KINASE/GALACTOKINASE"/>
    <property type="match status" value="1"/>
</dbReference>
<gene>
    <name evidence="9" type="ORF">ACA1_074450</name>
</gene>
<protein>
    <submittedName>
        <fullName evidence="9">Galactokinase</fullName>
    </submittedName>
</protein>
<dbReference type="OrthoDB" id="187738at2759"/>
<dbReference type="PANTHER" id="PTHR10457:SF7">
    <property type="entry name" value="GALACTOKINASE-RELATED"/>
    <property type="match status" value="1"/>
</dbReference>
<dbReference type="NCBIfam" id="TIGR00131">
    <property type="entry name" value="gal_kin"/>
    <property type="match status" value="1"/>
</dbReference>
<dbReference type="PROSITE" id="PS00627">
    <property type="entry name" value="GHMP_KINASES_ATP"/>
    <property type="match status" value="1"/>
</dbReference>
<proteinExistence type="inferred from homology"/>
<evidence type="ECO:0000259" key="8">
    <source>
        <dbReference type="Pfam" id="PF10509"/>
    </source>
</evidence>
<feature type="domain" description="GHMP kinase N-terminal" evidence="6">
    <location>
        <begin position="153"/>
        <end position="226"/>
    </location>
</feature>
<dbReference type="InterPro" id="IPR006204">
    <property type="entry name" value="GHMP_kinase_N_dom"/>
</dbReference>
<dbReference type="InterPro" id="IPR019741">
    <property type="entry name" value="Galactokinase_CS"/>
</dbReference>
<reference evidence="9 10" key="1">
    <citation type="journal article" date="2013" name="Genome Biol.">
        <title>Genome of Acanthamoeba castellanii highlights extensive lateral gene transfer and early evolution of tyrosine kinase signaling.</title>
        <authorList>
            <person name="Clarke M."/>
            <person name="Lohan A.J."/>
            <person name="Liu B."/>
            <person name="Lagkouvardos I."/>
            <person name="Roy S."/>
            <person name="Zafar N."/>
            <person name="Bertelli C."/>
            <person name="Schilde C."/>
            <person name="Kianianmomeni A."/>
            <person name="Burglin T.R."/>
            <person name="Frech C."/>
            <person name="Turcotte B."/>
            <person name="Kopec K.O."/>
            <person name="Synnott J.M."/>
            <person name="Choo C."/>
            <person name="Paponov I."/>
            <person name="Finkler A."/>
            <person name="Soon Heng Tan C."/>
            <person name="Hutchins A.P."/>
            <person name="Weinmeier T."/>
            <person name="Rattei T."/>
            <person name="Chu J.S."/>
            <person name="Gimenez G."/>
            <person name="Irimia M."/>
            <person name="Rigden D.J."/>
            <person name="Fitzpatrick D.A."/>
            <person name="Lorenzo-Morales J."/>
            <person name="Bateman A."/>
            <person name="Chiu C.H."/>
            <person name="Tang P."/>
            <person name="Hegemann P."/>
            <person name="Fromm H."/>
            <person name="Raoult D."/>
            <person name="Greub G."/>
            <person name="Miranda-Saavedra D."/>
            <person name="Chen N."/>
            <person name="Nash P."/>
            <person name="Ginger M.L."/>
            <person name="Horn M."/>
            <person name="Schaap P."/>
            <person name="Caler L."/>
            <person name="Loftus B."/>
        </authorList>
    </citation>
    <scope>NUCLEOTIDE SEQUENCE [LARGE SCALE GENOMIC DNA]</scope>
    <source>
        <strain evidence="9 10">Neff</strain>
    </source>
</reference>
<dbReference type="VEuPathDB" id="AmoebaDB:ACA1_074450"/>
<evidence type="ECO:0000256" key="1">
    <source>
        <dbReference type="ARBA" id="ARBA00006566"/>
    </source>
</evidence>
<keyword evidence="10" id="KW-1185">Reference proteome</keyword>
<dbReference type="InterPro" id="IPR014721">
    <property type="entry name" value="Ribsml_uS5_D2-typ_fold_subgr"/>
</dbReference>
<dbReference type="SUPFAM" id="SSF54211">
    <property type="entry name" value="Ribosomal protein S5 domain 2-like"/>
    <property type="match status" value="1"/>
</dbReference>
<dbReference type="InterPro" id="IPR013750">
    <property type="entry name" value="GHMP_kinase_C_dom"/>
</dbReference>
<name>L8HGN2_ACACF</name>
<comment type="similarity">
    <text evidence="1">Belongs to the GHMP kinase family. GalK subfamily.</text>
</comment>
<dbReference type="Pfam" id="PF00288">
    <property type="entry name" value="GHMP_kinases_N"/>
    <property type="match status" value="1"/>
</dbReference>